<dbReference type="KEGG" id="xyl:ET495_01935"/>
<dbReference type="OrthoDB" id="307631at2"/>
<evidence type="ECO:0000313" key="2">
    <source>
        <dbReference type="EMBL" id="QAY62237.1"/>
    </source>
</evidence>
<feature type="region of interest" description="Disordered" evidence="1">
    <location>
        <begin position="56"/>
        <end position="120"/>
    </location>
</feature>
<feature type="compositionally biased region" description="Basic and acidic residues" evidence="1">
    <location>
        <begin position="108"/>
        <end position="120"/>
    </location>
</feature>
<dbReference type="Proteomes" id="UP000291758">
    <property type="component" value="Chromosome"/>
</dbReference>
<dbReference type="AlphaFoldDB" id="A0A4P6EPP8"/>
<evidence type="ECO:0000313" key="3">
    <source>
        <dbReference type="Proteomes" id="UP000291758"/>
    </source>
</evidence>
<gene>
    <name evidence="2" type="ORF">ET495_01935</name>
</gene>
<name>A0A4P6EPP8_9MICO</name>
<organism evidence="2 3">
    <name type="scientific">Xylanimonas allomyrinae</name>
    <dbReference type="NCBI Taxonomy" id="2509459"/>
    <lineage>
        <taxon>Bacteria</taxon>
        <taxon>Bacillati</taxon>
        <taxon>Actinomycetota</taxon>
        <taxon>Actinomycetes</taxon>
        <taxon>Micrococcales</taxon>
        <taxon>Promicromonosporaceae</taxon>
        <taxon>Xylanimonas</taxon>
    </lineage>
</organism>
<reference evidence="2 3" key="1">
    <citation type="submission" date="2019-01" db="EMBL/GenBank/DDBJ databases">
        <title>Genome sequencing of strain 2JSPR-7.</title>
        <authorList>
            <person name="Heo J."/>
            <person name="Kim S.-J."/>
            <person name="Kim J.-S."/>
            <person name="Hong S.-B."/>
            <person name="Kwon S.-W."/>
        </authorList>
    </citation>
    <scope>NUCLEOTIDE SEQUENCE [LARGE SCALE GENOMIC DNA]</scope>
    <source>
        <strain evidence="2 3">2JSPR-7</strain>
    </source>
</reference>
<evidence type="ECO:0000256" key="1">
    <source>
        <dbReference type="SAM" id="MobiDB-lite"/>
    </source>
</evidence>
<accession>A0A4P6EPP8</accession>
<proteinExistence type="predicted"/>
<protein>
    <submittedName>
        <fullName evidence="2">Uncharacterized protein</fullName>
    </submittedName>
</protein>
<keyword evidence="3" id="KW-1185">Reference proteome</keyword>
<dbReference type="EMBL" id="CP035495">
    <property type="protein sequence ID" value="QAY62237.1"/>
    <property type="molecule type" value="Genomic_DNA"/>
</dbReference>
<dbReference type="RefSeq" id="WP_129202185.1">
    <property type="nucleotide sequence ID" value="NZ_CP035495.1"/>
</dbReference>
<sequence length="120" mass="13540">MSPRWAEPEPWDPPWRPFPRTRFERSARFWVNAYPLRWREAHGDELLGVLEEVVRAGGGSPPRRPRPVTGRLPPPWGACVRQVDGRSSTAGTMARTGTDPAITGEPPEEGRHRRLVEPDG</sequence>